<evidence type="ECO:0000313" key="2">
    <source>
        <dbReference type="Proteomes" id="UP000035740"/>
    </source>
</evidence>
<dbReference type="Gramene" id="KMS98010">
    <property type="protein sequence ID" value="KMS98010"/>
    <property type="gene ID" value="BVRB_4g096390"/>
</dbReference>
<dbReference type="Proteomes" id="UP000035740">
    <property type="component" value="Unassembled WGS sequence"/>
</dbReference>
<evidence type="ECO:0000313" key="1">
    <source>
        <dbReference type="EMBL" id="KMS98010.1"/>
    </source>
</evidence>
<keyword evidence="2" id="KW-1185">Reference proteome</keyword>
<gene>
    <name evidence="1" type="ORF">BVRB_4g096390</name>
</gene>
<accession>A0A0J8E4H4</accession>
<organism evidence="1 2">
    <name type="scientific">Beta vulgaris subsp. vulgaris</name>
    <name type="common">Beet</name>
    <dbReference type="NCBI Taxonomy" id="3555"/>
    <lineage>
        <taxon>Eukaryota</taxon>
        <taxon>Viridiplantae</taxon>
        <taxon>Streptophyta</taxon>
        <taxon>Embryophyta</taxon>
        <taxon>Tracheophyta</taxon>
        <taxon>Spermatophyta</taxon>
        <taxon>Magnoliopsida</taxon>
        <taxon>eudicotyledons</taxon>
        <taxon>Gunneridae</taxon>
        <taxon>Pentapetalae</taxon>
        <taxon>Caryophyllales</taxon>
        <taxon>Chenopodiaceae</taxon>
        <taxon>Betoideae</taxon>
        <taxon>Beta</taxon>
    </lineage>
</organism>
<reference evidence="1 2" key="1">
    <citation type="journal article" date="2014" name="Nature">
        <title>The genome of the recently domesticated crop plant sugar beet (Beta vulgaris).</title>
        <authorList>
            <person name="Dohm J.C."/>
            <person name="Minoche A.E."/>
            <person name="Holtgrawe D."/>
            <person name="Capella-Gutierrez S."/>
            <person name="Zakrzewski F."/>
            <person name="Tafer H."/>
            <person name="Rupp O."/>
            <person name="Sorensen T.R."/>
            <person name="Stracke R."/>
            <person name="Reinhardt R."/>
            <person name="Goesmann A."/>
            <person name="Kraft T."/>
            <person name="Schulz B."/>
            <person name="Stadler P.F."/>
            <person name="Schmidt T."/>
            <person name="Gabaldon T."/>
            <person name="Lehrach H."/>
            <person name="Weisshaar B."/>
            <person name="Himmelbauer H."/>
        </authorList>
    </citation>
    <scope>NUCLEOTIDE SEQUENCE [LARGE SCALE GENOMIC DNA]</scope>
    <source>
        <tissue evidence="1">Taproot</tissue>
    </source>
</reference>
<protein>
    <submittedName>
        <fullName evidence="1">Uncharacterized protein</fullName>
    </submittedName>
</protein>
<dbReference type="AlphaFoldDB" id="A0A0J8E4H4"/>
<sequence>MEVNRTWFHIPCGKDKGSATRRTTPDKEAAAARLKVSGWFVEGGSFRWRFVQVGRGERRMLRMGVRARVGRRWWCGDTECSVARLAVEGGGVVAVRLQRGGWQV</sequence>
<proteinExistence type="predicted"/>
<dbReference type="EMBL" id="KQ090273">
    <property type="protein sequence ID" value="KMS98010.1"/>
    <property type="molecule type" value="Genomic_DNA"/>
</dbReference>
<name>A0A0J8E4H4_BETVV</name>